<dbReference type="GO" id="GO:0005886">
    <property type="term" value="C:plasma membrane"/>
    <property type="evidence" value="ECO:0007669"/>
    <property type="project" value="TreeGrafter"/>
</dbReference>
<protein>
    <recommendedName>
        <fullName evidence="9">Oxysterol-binding protein</fullName>
    </recommendedName>
</protein>
<evidence type="ECO:0000256" key="7">
    <source>
        <dbReference type="ARBA" id="ARBA00023121"/>
    </source>
</evidence>
<evidence type="ECO:0000256" key="5">
    <source>
        <dbReference type="ARBA" id="ARBA00022553"/>
    </source>
</evidence>
<evidence type="ECO:0000256" key="3">
    <source>
        <dbReference type="ARBA" id="ARBA00022448"/>
    </source>
</evidence>
<keyword evidence="7" id="KW-0446">Lipid-binding</keyword>
<feature type="compositionally biased region" description="Low complexity" evidence="11">
    <location>
        <begin position="108"/>
        <end position="121"/>
    </location>
</feature>
<dbReference type="SMART" id="SM00233">
    <property type="entry name" value="PH"/>
    <property type="match status" value="1"/>
</dbReference>
<evidence type="ECO:0000256" key="11">
    <source>
        <dbReference type="SAM" id="MobiDB-lite"/>
    </source>
</evidence>
<dbReference type="InterPro" id="IPR037239">
    <property type="entry name" value="OSBP_sf"/>
</dbReference>
<dbReference type="PANTHER" id="PTHR10972:SF203">
    <property type="entry name" value="OXYSTEROL-BINDING PROTEIN HOMOLOG 3"/>
    <property type="match status" value="1"/>
</dbReference>
<evidence type="ECO:0000256" key="4">
    <source>
        <dbReference type="ARBA" id="ARBA00022490"/>
    </source>
</evidence>
<dbReference type="Gene3D" id="2.30.29.30">
    <property type="entry name" value="Pleckstrin-homology domain (PH domain)/Phosphotyrosine-binding domain (PTB)"/>
    <property type="match status" value="1"/>
</dbReference>
<dbReference type="AlphaFoldDB" id="A0A0X3NRK0"/>
<keyword evidence="3 9" id="KW-0813">Transport</keyword>
<feature type="region of interest" description="Disordered" evidence="11">
    <location>
        <begin position="560"/>
        <end position="581"/>
    </location>
</feature>
<feature type="compositionally biased region" description="Polar residues" evidence="11">
    <location>
        <begin position="86"/>
        <end position="107"/>
    </location>
</feature>
<reference evidence="13" key="1">
    <citation type="submission" date="2016-01" db="EMBL/GenBank/DDBJ databases">
        <title>Reference transcriptome for the parasite Schistocephalus solidus: insights into the molecular evolution of parasitism.</title>
        <authorList>
            <person name="Hebert F.O."/>
            <person name="Grambauer S."/>
            <person name="Barber I."/>
            <person name="Landry C.R."/>
            <person name="Aubin-Horth N."/>
        </authorList>
    </citation>
    <scope>NUCLEOTIDE SEQUENCE</scope>
</reference>
<evidence type="ECO:0000256" key="9">
    <source>
        <dbReference type="RuleBase" id="RU003845"/>
    </source>
</evidence>
<dbReference type="InterPro" id="IPR000648">
    <property type="entry name" value="Oxysterol-bd"/>
</dbReference>
<dbReference type="SUPFAM" id="SSF50729">
    <property type="entry name" value="PH domain-like"/>
    <property type="match status" value="1"/>
</dbReference>
<keyword evidence="10" id="KW-0175">Coiled coil</keyword>
<dbReference type="PROSITE" id="PS01013">
    <property type="entry name" value="OSBP"/>
    <property type="match status" value="1"/>
</dbReference>
<feature type="region of interest" description="Disordered" evidence="11">
    <location>
        <begin position="27"/>
        <end position="157"/>
    </location>
</feature>
<dbReference type="Pfam" id="PF15409">
    <property type="entry name" value="PH_8"/>
    <property type="match status" value="1"/>
</dbReference>
<proteinExistence type="inferred from homology"/>
<dbReference type="GO" id="GO:0015485">
    <property type="term" value="F:cholesterol binding"/>
    <property type="evidence" value="ECO:0007669"/>
    <property type="project" value="TreeGrafter"/>
</dbReference>
<dbReference type="FunFam" id="2.40.160.120:FF:000001">
    <property type="entry name" value="Oxysterol-binding protein"/>
    <property type="match status" value="1"/>
</dbReference>
<evidence type="ECO:0000313" key="13">
    <source>
        <dbReference type="EMBL" id="JAP42255.1"/>
    </source>
</evidence>
<comment type="similarity">
    <text evidence="2 8">Belongs to the OSBP family.</text>
</comment>
<dbReference type="InterPro" id="IPR001849">
    <property type="entry name" value="PH_domain"/>
</dbReference>
<dbReference type="SUPFAM" id="SSF144000">
    <property type="entry name" value="Oxysterol-binding protein-like"/>
    <property type="match status" value="1"/>
</dbReference>
<dbReference type="EMBL" id="GEEE01020970">
    <property type="protein sequence ID" value="JAP42255.1"/>
    <property type="molecule type" value="Transcribed_RNA"/>
</dbReference>
<sequence length="972" mass="108695">MSVLPSPSKNSALLGDISSTEYKREAASDLAVGQKSDNVEFGGGKTRSEYQPSSAANSPSSNNRRLRPRLAPGIPKSTSAEHEDLSSTLRPHSYIYTRSQMQPRLQESSSTSHLTVSSSSTDARSPHGRKGTLTSAGSMPSLRVLPNQGGSSASRKVPEPLEGYILKGRKWPLKGYHKRFFRISTGCLAYAKTPSALSKGRYSARIDLANTFVTAEKAKLNIEIDASIVVYHLKFESQADFQHWLQAITEHRQFDQHQNAISAVKQGEARHPPPIEPIEKRTASPVGLSSYQLLNGQMEKAQAPLQSSASEQVSPVGKRVPVQLAPQSAMSSPQLREQMAQDNAMTSLLRAFHFLKKDYDHFCEVQDSLSKITTGRDVTGPSPTRTEFFSPMSTLNSPVPFVPEQSPDLLGHMRKASSLSSFHSAQTIVRKTSTGDSDLCGRLQTVLSDTNAAASALSESAKSFLEKAKSVMERLSQLPPDVNSHPNTVFRRSKPPIDRISLQENDVQTKETNSVFTNICGGLAERVDSETETESDTEKTEGDSLAETSSLVDALFELPPTTEPFKAPGGEVNQRRTQLPAPQPDISRFSLLSLLRSNIGRDLTRVRLPVILNEPLSALQVLCEEMEYSELLDIACTKTEPAERMIYIATFAVSGYARTAQRAATKPFNPLLGETFECLRPEKDWRFMAEQVSHHPPVAACHCSSSNWTLNQEMMMKNKFWGRSLEVIPVGFCEVHLARWKETYTWNKVTTCITGLFSPSERSLEHYGDMILKCDSGVVCTVKFHKPESKRPDSFRAISGVVHSTGHEVDSNWTLFGKWDEYIICRNNKKENNCIWRPNTLPSNSSCYYGFTAFAITLNEPVPQAEVELGRIPITDCRLRPDQRLLEEGRIEEAEIEKSRLEDEQRRRMKLQAIGEQSSSNPKEAVWNSRWFRQTRNSEPQDETRPALKFDESYWKIREQCGFKRLNLPALW</sequence>
<evidence type="ECO:0000256" key="2">
    <source>
        <dbReference type="ARBA" id="ARBA00008842"/>
    </source>
</evidence>
<feature type="domain" description="PH" evidence="12">
    <location>
        <begin position="158"/>
        <end position="253"/>
    </location>
</feature>
<dbReference type="InterPro" id="IPR018494">
    <property type="entry name" value="Oxysterol-bd_CS"/>
</dbReference>
<evidence type="ECO:0000259" key="12">
    <source>
        <dbReference type="PROSITE" id="PS50003"/>
    </source>
</evidence>
<evidence type="ECO:0000256" key="10">
    <source>
        <dbReference type="SAM" id="Coils"/>
    </source>
</evidence>
<dbReference type="InterPro" id="IPR011993">
    <property type="entry name" value="PH-like_dom_sf"/>
</dbReference>
<evidence type="ECO:0000256" key="8">
    <source>
        <dbReference type="RuleBase" id="RU003844"/>
    </source>
</evidence>
<keyword evidence="4" id="KW-0963">Cytoplasm</keyword>
<evidence type="ECO:0000256" key="1">
    <source>
        <dbReference type="ARBA" id="ARBA00004496"/>
    </source>
</evidence>
<dbReference type="InterPro" id="IPR041680">
    <property type="entry name" value="PH_8"/>
</dbReference>
<feature type="coiled-coil region" evidence="10">
    <location>
        <begin position="884"/>
        <end position="911"/>
    </location>
</feature>
<accession>A0A0X3NRK0</accession>
<keyword evidence="5" id="KW-0597">Phosphoprotein</keyword>
<dbReference type="Pfam" id="PF01237">
    <property type="entry name" value="Oxysterol_BP"/>
    <property type="match status" value="1"/>
</dbReference>
<comment type="subcellular location">
    <subcellularLocation>
        <location evidence="1">Cytoplasm</location>
    </subcellularLocation>
</comment>
<feature type="region of interest" description="Disordered" evidence="11">
    <location>
        <begin position="523"/>
        <end position="546"/>
    </location>
</feature>
<name>A0A0X3NRK0_SCHSO</name>
<dbReference type="GO" id="GO:0097038">
    <property type="term" value="C:perinuclear endoplasmic reticulum"/>
    <property type="evidence" value="ECO:0007669"/>
    <property type="project" value="TreeGrafter"/>
</dbReference>
<dbReference type="GO" id="GO:0120009">
    <property type="term" value="P:intermembrane lipid transfer"/>
    <property type="evidence" value="ECO:0007669"/>
    <property type="project" value="UniProtKB-ARBA"/>
</dbReference>
<gene>
    <name evidence="13" type="primary">OSBL6</name>
    <name evidence="13" type="ORF">TR125218</name>
</gene>
<dbReference type="Gene3D" id="2.40.160.120">
    <property type="match status" value="1"/>
</dbReference>
<dbReference type="GO" id="GO:0005829">
    <property type="term" value="C:cytosol"/>
    <property type="evidence" value="ECO:0007669"/>
    <property type="project" value="TreeGrafter"/>
</dbReference>
<keyword evidence="6 9" id="KW-0445">Lipid transport</keyword>
<feature type="compositionally biased region" description="Low complexity" evidence="11">
    <location>
        <begin position="52"/>
        <end position="63"/>
    </location>
</feature>
<dbReference type="PROSITE" id="PS50003">
    <property type="entry name" value="PH_DOMAIN"/>
    <property type="match status" value="1"/>
</dbReference>
<evidence type="ECO:0000256" key="6">
    <source>
        <dbReference type="ARBA" id="ARBA00023055"/>
    </source>
</evidence>
<dbReference type="PANTHER" id="PTHR10972">
    <property type="entry name" value="OXYSTEROL-BINDING PROTEIN-RELATED"/>
    <property type="match status" value="1"/>
</dbReference>
<organism evidence="13">
    <name type="scientific">Schistocephalus solidus</name>
    <name type="common">Tapeworm</name>
    <dbReference type="NCBI Taxonomy" id="70667"/>
    <lineage>
        <taxon>Eukaryota</taxon>
        <taxon>Metazoa</taxon>
        <taxon>Spiralia</taxon>
        <taxon>Lophotrochozoa</taxon>
        <taxon>Platyhelminthes</taxon>
        <taxon>Cestoda</taxon>
        <taxon>Eucestoda</taxon>
        <taxon>Diphyllobothriidea</taxon>
        <taxon>Diphyllobothriidae</taxon>
        <taxon>Schistocephalus</taxon>
    </lineage>
</organism>